<evidence type="ECO:0000313" key="4">
    <source>
        <dbReference type="Proteomes" id="UP001165082"/>
    </source>
</evidence>
<name>A0A9W7A5I5_9STRA</name>
<proteinExistence type="predicted"/>
<comment type="caution">
    <text evidence="3">The sequence shown here is derived from an EMBL/GenBank/DDBJ whole genome shotgun (WGS) entry which is preliminary data.</text>
</comment>
<evidence type="ECO:0000256" key="2">
    <source>
        <dbReference type="SAM" id="MobiDB-lite"/>
    </source>
</evidence>
<feature type="compositionally biased region" description="Low complexity" evidence="2">
    <location>
        <begin position="266"/>
        <end position="275"/>
    </location>
</feature>
<gene>
    <name evidence="3" type="ORF">TrRE_jg1010</name>
</gene>
<dbReference type="OrthoDB" id="10502609at2759"/>
<accession>A0A9W7A5I5</accession>
<keyword evidence="4" id="KW-1185">Reference proteome</keyword>
<feature type="coiled-coil region" evidence="1">
    <location>
        <begin position="59"/>
        <end position="86"/>
    </location>
</feature>
<dbReference type="AlphaFoldDB" id="A0A9W7A5I5"/>
<keyword evidence="1" id="KW-0175">Coiled coil</keyword>
<sequence length="318" mass="35312">MKTGGVGGAGRVVYVTDDDGGFEKQEVRESSVHTQITVLHRDQKASQNKVSDPATQGEVSLLRKEIAALRNRVVELEQQQEETERDQRTARHMAALFEEYVMEWSREGSAIMKSHEGIKRQVESGEAEENRLAAVEEALETTREAIMSNLREVKLEVDSVWATMKRGKHEFGNLESVVKDMKECLMKHELMTEQKKEESAGKGTFSDSQKKLRKTVQRIKIINSFKRAEKVKLKDAARMSMLVTKTEWEEAGVGEAGETKPERSTTLRSTTPLTPKGWADGASNATNSGGAKQAEGGRPSQRLSLYSTGGSAFDFGAM</sequence>
<protein>
    <submittedName>
        <fullName evidence="3">Uncharacterized protein</fullName>
    </submittedName>
</protein>
<organism evidence="3 4">
    <name type="scientific">Triparma retinervis</name>
    <dbReference type="NCBI Taxonomy" id="2557542"/>
    <lineage>
        <taxon>Eukaryota</taxon>
        <taxon>Sar</taxon>
        <taxon>Stramenopiles</taxon>
        <taxon>Ochrophyta</taxon>
        <taxon>Bolidophyceae</taxon>
        <taxon>Parmales</taxon>
        <taxon>Triparmaceae</taxon>
        <taxon>Triparma</taxon>
    </lineage>
</organism>
<feature type="region of interest" description="Disordered" evidence="2">
    <location>
        <begin position="249"/>
        <end position="305"/>
    </location>
</feature>
<reference evidence="3" key="1">
    <citation type="submission" date="2022-07" db="EMBL/GenBank/DDBJ databases">
        <title>Genome analysis of Parmales, a sister group of diatoms, reveals the evolutionary specialization of diatoms from phago-mixotrophs to photoautotrophs.</title>
        <authorList>
            <person name="Ban H."/>
            <person name="Sato S."/>
            <person name="Yoshikawa S."/>
            <person name="Kazumasa Y."/>
            <person name="Nakamura Y."/>
            <person name="Ichinomiya M."/>
            <person name="Saitoh K."/>
            <person name="Sato N."/>
            <person name="Blanc-Mathieu R."/>
            <person name="Endo H."/>
            <person name="Kuwata A."/>
            <person name="Ogata H."/>
        </authorList>
    </citation>
    <scope>NUCLEOTIDE SEQUENCE</scope>
</reference>
<dbReference type="EMBL" id="BRXZ01001149">
    <property type="protein sequence ID" value="GMH63705.1"/>
    <property type="molecule type" value="Genomic_DNA"/>
</dbReference>
<evidence type="ECO:0000313" key="3">
    <source>
        <dbReference type="EMBL" id="GMH63705.1"/>
    </source>
</evidence>
<dbReference type="Proteomes" id="UP001165082">
    <property type="component" value="Unassembled WGS sequence"/>
</dbReference>
<evidence type="ECO:0000256" key="1">
    <source>
        <dbReference type="SAM" id="Coils"/>
    </source>
</evidence>